<accession>A0A5J6L537</accession>
<reference evidence="2" key="1">
    <citation type="submission" date="2019-09" db="EMBL/GenBank/DDBJ databases">
        <title>Mumia zhuanghuii sp. nov. isolated from the intestinal contents of plateau pika (Ochotona curzoniae) in the Qinghai-Tibet plateau of China.</title>
        <authorList>
            <person name="Tian Z."/>
        </authorList>
    </citation>
    <scope>NUCLEOTIDE SEQUENCE [LARGE SCALE GENOMIC DNA]</scope>
    <source>
        <strain evidence="2">L-031</strain>
    </source>
</reference>
<sequence length="182" mass="20410">MLDLVSEDLETSAEFLDKTFLEPAAGDGNFLVAILQRKLRAVELRYPRDDWAETSLFALASIYGIELLEDNHHAAKTAMLDKFQGFHLEHGISCSEDTDLYRAAAFLIDVNIVRGDTLTGMDWQGDEIQFSWWDRVPGAQGVVQRKPFTLASMRSQGFDFTIYASYAACRIEKVYEGNTAGA</sequence>
<dbReference type="InterPro" id="IPR029063">
    <property type="entry name" value="SAM-dependent_MTases_sf"/>
</dbReference>
<keyword evidence="1" id="KW-0489">Methyltransferase</keyword>
<keyword evidence="2" id="KW-1185">Reference proteome</keyword>
<dbReference type="AlphaFoldDB" id="A0A5J6L537"/>
<dbReference type="KEGG" id="mlz:F6J85_12105"/>
<dbReference type="RefSeq" id="WP_150925313.1">
    <property type="nucleotide sequence ID" value="NZ_CP044232.1"/>
</dbReference>
<evidence type="ECO:0000313" key="1">
    <source>
        <dbReference type="EMBL" id="QEW03759.1"/>
    </source>
</evidence>
<evidence type="ECO:0000313" key="2">
    <source>
        <dbReference type="Proteomes" id="UP000325516"/>
    </source>
</evidence>
<dbReference type="GO" id="GO:0032259">
    <property type="term" value="P:methylation"/>
    <property type="evidence" value="ECO:0007669"/>
    <property type="project" value="UniProtKB-KW"/>
</dbReference>
<dbReference type="SUPFAM" id="SSF53335">
    <property type="entry name" value="S-adenosyl-L-methionine-dependent methyltransferases"/>
    <property type="match status" value="1"/>
</dbReference>
<proteinExistence type="predicted"/>
<dbReference type="EMBL" id="CP044232">
    <property type="protein sequence ID" value="QEW03759.1"/>
    <property type="molecule type" value="Genomic_DNA"/>
</dbReference>
<dbReference type="GO" id="GO:0008168">
    <property type="term" value="F:methyltransferase activity"/>
    <property type="evidence" value="ECO:0007669"/>
    <property type="project" value="UniProtKB-KW"/>
</dbReference>
<dbReference type="Proteomes" id="UP000325516">
    <property type="component" value="Chromosome"/>
</dbReference>
<protein>
    <submittedName>
        <fullName evidence="1">Methylase</fullName>
    </submittedName>
</protein>
<name>A0A5J6L537_9MICO</name>
<keyword evidence="1" id="KW-0808">Transferase</keyword>
<dbReference type="Gene3D" id="3.40.50.150">
    <property type="entry name" value="Vaccinia Virus protein VP39"/>
    <property type="match status" value="1"/>
</dbReference>
<gene>
    <name evidence="1" type="ORF">F6J85_12105</name>
</gene>
<organism evidence="1 2">
    <name type="scientific">Microbacterium lushaniae</name>
    <dbReference type="NCBI Taxonomy" id="2614639"/>
    <lineage>
        <taxon>Bacteria</taxon>
        <taxon>Bacillati</taxon>
        <taxon>Actinomycetota</taxon>
        <taxon>Actinomycetes</taxon>
        <taxon>Micrococcales</taxon>
        <taxon>Microbacteriaceae</taxon>
        <taxon>Microbacterium</taxon>
    </lineage>
</organism>
<dbReference type="REBASE" id="370301">
    <property type="entry name" value="M1.MspL031ORF12105P"/>
</dbReference>